<protein>
    <submittedName>
        <fullName evidence="1">Uncharacterized protein LOC101309846</fullName>
    </submittedName>
</protein>
<sequence>MEQYTKPSCSNGKEKMSVKEIVAIQRHIKTNCRSSSNNKFKQKLQIRIQLLAYETSPIGRSSELAPIFLASFNVWYRQDSRIQSSMDCIGISAGINGEPGQVKDRLRRPPNELIFRIRDSSTDVNVDGAFLLL</sequence>
<dbReference type="AlphaFoldDB" id="A0A2P2KP72"/>
<organism evidence="1">
    <name type="scientific">Rhizophora mucronata</name>
    <name type="common">Asiatic mangrove</name>
    <dbReference type="NCBI Taxonomy" id="61149"/>
    <lineage>
        <taxon>Eukaryota</taxon>
        <taxon>Viridiplantae</taxon>
        <taxon>Streptophyta</taxon>
        <taxon>Embryophyta</taxon>
        <taxon>Tracheophyta</taxon>
        <taxon>Spermatophyta</taxon>
        <taxon>Magnoliopsida</taxon>
        <taxon>eudicotyledons</taxon>
        <taxon>Gunneridae</taxon>
        <taxon>Pentapetalae</taxon>
        <taxon>rosids</taxon>
        <taxon>fabids</taxon>
        <taxon>Malpighiales</taxon>
        <taxon>Rhizophoraceae</taxon>
        <taxon>Rhizophora</taxon>
    </lineage>
</organism>
<name>A0A2P2KP72_RHIMU</name>
<reference evidence="1" key="1">
    <citation type="submission" date="2018-02" db="EMBL/GenBank/DDBJ databases">
        <title>Rhizophora mucronata_Transcriptome.</title>
        <authorList>
            <person name="Meera S.P."/>
            <person name="Sreeshan A."/>
            <person name="Augustine A."/>
        </authorList>
    </citation>
    <scope>NUCLEOTIDE SEQUENCE</scope>
    <source>
        <tissue evidence="1">Leaf</tissue>
    </source>
</reference>
<proteinExistence type="predicted"/>
<dbReference type="EMBL" id="GGEC01027044">
    <property type="protein sequence ID" value="MBX07528.1"/>
    <property type="molecule type" value="Transcribed_RNA"/>
</dbReference>
<accession>A0A2P2KP72</accession>
<evidence type="ECO:0000313" key="1">
    <source>
        <dbReference type="EMBL" id="MBX07528.1"/>
    </source>
</evidence>